<organism evidence="4 5">
    <name type="scientific">Flavobacterium rhizophilum</name>
    <dbReference type="NCBI Taxonomy" id="3163296"/>
    <lineage>
        <taxon>Bacteria</taxon>
        <taxon>Pseudomonadati</taxon>
        <taxon>Bacteroidota</taxon>
        <taxon>Flavobacteriia</taxon>
        <taxon>Flavobacteriales</taxon>
        <taxon>Flavobacteriaceae</taxon>
        <taxon>Flavobacterium</taxon>
    </lineage>
</organism>
<feature type="chain" id="PRO_5047032171" evidence="2">
    <location>
        <begin position="20"/>
        <end position="282"/>
    </location>
</feature>
<keyword evidence="5" id="KW-1185">Reference proteome</keyword>
<accession>A0ABW8Y7L5</accession>
<reference evidence="4 5" key="1">
    <citation type="submission" date="2024-06" db="EMBL/GenBank/DDBJ databases">
        <authorList>
            <person name="Kaempfer P."/>
            <person name="Viver T."/>
        </authorList>
    </citation>
    <scope>NUCLEOTIDE SEQUENCE [LARGE SCALE GENOMIC DNA]</scope>
    <source>
        <strain evidence="4 5">ST-75</strain>
    </source>
</reference>
<evidence type="ECO:0000313" key="5">
    <source>
        <dbReference type="Proteomes" id="UP001629059"/>
    </source>
</evidence>
<dbReference type="Gene3D" id="2.60.120.200">
    <property type="match status" value="1"/>
</dbReference>
<sequence>MKKNLLLAIFTFITFGVSAQITVWEDDFNDADVSDWTLIDVDENSSNWMARKDLQISNEGLPADGEKDIFGTYNIDMSTGGELTPEENNWAISPAIDLSFYEGSGELILNAQSAIYGGIPALKVYISESSNLEEIMLEEPVLVNLQRETNEGDYFQDYTIDISDYIGLEEVYIVFATPLTMGTGIEIDKVTLTAENILNTKDVAVKRFSLQQNPVEDYLILSAGNQLDNANTSVLIYNTTGSLVKQSGFMAEGIYMGDVPAGVYFMVLTDGTATEKLKFIKK</sequence>
<dbReference type="InterPro" id="IPR026444">
    <property type="entry name" value="Secre_tail"/>
</dbReference>
<evidence type="ECO:0000259" key="3">
    <source>
        <dbReference type="Pfam" id="PF18962"/>
    </source>
</evidence>
<dbReference type="Pfam" id="PF18962">
    <property type="entry name" value="Por_Secre_tail"/>
    <property type="match status" value="1"/>
</dbReference>
<feature type="domain" description="Secretion system C-terminal sorting" evidence="3">
    <location>
        <begin position="213"/>
        <end position="277"/>
    </location>
</feature>
<dbReference type="RefSeq" id="WP_408073203.1">
    <property type="nucleotide sequence ID" value="NZ_JBELQB010000001.1"/>
</dbReference>
<evidence type="ECO:0000256" key="1">
    <source>
        <dbReference type="ARBA" id="ARBA00022729"/>
    </source>
</evidence>
<gene>
    <name evidence="4" type="ORF">ABS768_01670</name>
</gene>
<proteinExistence type="predicted"/>
<protein>
    <submittedName>
        <fullName evidence="4">T9SS type A sorting domain-containing protein</fullName>
    </submittedName>
</protein>
<dbReference type="Proteomes" id="UP001629059">
    <property type="component" value="Unassembled WGS sequence"/>
</dbReference>
<feature type="signal peptide" evidence="2">
    <location>
        <begin position="1"/>
        <end position="19"/>
    </location>
</feature>
<evidence type="ECO:0000256" key="2">
    <source>
        <dbReference type="SAM" id="SignalP"/>
    </source>
</evidence>
<name>A0ABW8Y7L5_9FLAO</name>
<comment type="caution">
    <text evidence="4">The sequence shown here is derived from an EMBL/GenBank/DDBJ whole genome shotgun (WGS) entry which is preliminary data.</text>
</comment>
<dbReference type="EMBL" id="JBELQB010000001">
    <property type="protein sequence ID" value="MFL9836186.1"/>
    <property type="molecule type" value="Genomic_DNA"/>
</dbReference>
<evidence type="ECO:0000313" key="4">
    <source>
        <dbReference type="EMBL" id="MFL9836186.1"/>
    </source>
</evidence>
<dbReference type="NCBIfam" id="TIGR04183">
    <property type="entry name" value="Por_Secre_tail"/>
    <property type="match status" value="1"/>
</dbReference>
<keyword evidence="1 2" id="KW-0732">Signal</keyword>